<evidence type="ECO:0000256" key="1">
    <source>
        <dbReference type="ARBA" id="ARBA00022679"/>
    </source>
</evidence>
<dbReference type="Pfam" id="PF13374">
    <property type="entry name" value="TPR_10"/>
    <property type="match status" value="2"/>
</dbReference>
<evidence type="ECO:0000256" key="6">
    <source>
        <dbReference type="PROSITE-ProRule" id="PRU10141"/>
    </source>
</evidence>
<dbReference type="EMBL" id="FNAG01000002">
    <property type="protein sequence ID" value="SDD37947.1"/>
    <property type="molecule type" value="Genomic_DNA"/>
</dbReference>
<keyword evidence="1" id="KW-0808">Transferase</keyword>
<feature type="domain" description="Protein kinase" evidence="7">
    <location>
        <begin position="75"/>
        <end position="351"/>
    </location>
</feature>
<dbReference type="InterPro" id="IPR000719">
    <property type="entry name" value="Prot_kinase_dom"/>
</dbReference>
<dbReference type="GO" id="GO:0004674">
    <property type="term" value="F:protein serine/threonine kinase activity"/>
    <property type="evidence" value="ECO:0007669"/>
    <property type="project" value="UniProtKB-KW"/>
</dbReference>
<dbReference type="InterPro" id="IPR017441">
    <property type="entry name" value="Protein_kinase_ATP_BS"/>
</dbReference>
<reference evidence="8 9" key="1">
    <citation type="submission" date="2016-10" db="EMBL/GenBank/DDBJ databases">
        <authorList>
            <person name="de Groot N.N."/>
        </authorList>
    </citation>
    <scope>NUCLEOTIDE SEQUENCE [LARGE SCALE GENOMIC DNA]</scope>
    <source>
        <strain evidence="8 9">DSM 16957</strain>
    </source>
</reference>
<keyword evidence="9" id="KW-1185">Reference proteome</keyword>
<dbReference type="Gene3D" id="1.25.40.10">
    <property type="entry name" value="Tetratricopeptide repeat domain"/>
    <property type="match status" value="2"/>
</dbReference>
<keyword evidence="2 6" id="KW-0547">Nucleotide-binding</keyword>
<dbReference type="InterPro" id="IPR011009">
    <property type="entry name" value="Kinase-like_dom_sf"/>
</dbReference>
<evidence type="ECO:0000259" key="7">
    <source>
        <dbReference type="PROSITE" id="PS50011"/>
    </source>
</evidence>
<dbReference type="PROSITE" id="PS00108">
    <property type="entry name" value="PROTEIN_KINASE_ST"/>
    <property type="match status" value="1"/>
</dbReference>
<proteinExistence type="predicted"/>
<dbReference type="Proteomes" id="UP000199603">
    <property type="component" value="Unassembled WGS sequence"/>
</dbReference>
<evidence type="ECO:0000313" key="8">
    <source>
        <dbReference type="EMBL" id="SDD37947.1"/>
    </source>
</evidence>
<dbReference type="InterPro" id="IPR019734">
    <property type="entry name" value="TPR_rpt"/>
</dbReference>
<gene>
    <name evidence="8" type="ORF">SAMN04488509_102230</name>
</gene>
<evidence type="ECO:0000313" key="9">
    <source>
        <dbReference type="Proteomes" id="UP000199603"/>
    </source>
</evidence>
<name>A0A1G6UBG9_9GAMM</name>
<evidence type="ECO:0000256" key="3">
    <source>
        <dbReference type="ARBA" id="ARBA00022777"/>
    </source>
</evidence>
<dbReference type="GO" id="GO:0005524">
    <property type="term" value="F:ATP binding"/>
    <property type="evidence" value="ECO:0007669"/>
    <property type="project" value="UniProtKB-UniRule"/>
</dbReference>
<dbReference type="PROSITE" id="PS50005">
    <property type="entry name" value="TPR"/>
    <property type="match status" value="1"/>
</dbReference>
<dbReference type="Gene3D" id="3.30.200.20">
    <property type="entry name" value="Phosphorylase Kinase, domain 1"/>
    <property type="match status" value="1"/>
</dbReference>
<dbReference type="SUPFAM" id="SSF48452">
    <property type="entry name" value="TPR-like"/>
    <property type="match status" value="2"/>
</dbReference>
<accession>A0A1G6UBG9</accession>
<evidence type="ECO:0000256" key="5">
    <source>
        <dbReference type="PROSITE-ProRule" id="PRU00339"/>
    </source>
</evidence>
<feature type="binding site" evidence="6">
    <location>
        <position position="106"/>
    </location>
    <ligand>
        <name>ATP</name>
        <dbReference type="ChEBI" id="CHEBI:30616"/>
    </ligand>
</feature>
<dbReference type="CDD" id="cd14014">
    <property type="entry name" value="STKc_PknB_like"/>
    <property type="match status" value="1"/>
</dbReference>
<dbReference type="Pfam" id="PF00069">
    <property type="entry name" value="Pkinase"/>
    <property type="match status" value="1"/>
</dbReference>
<keyword evidence="8" id="KW-0723">Serine/threonine-protein kinase</keyword>
<dbReference type="InterPro" id="IPR011990">
    <property type="entry name" value="TPR-like_helical_dom_sf"/>
</dbReference>
<dbReference type="SUPFAM" id="SSF56112">
    <property type="entry name" value="Protein kinase-like (PK-like)"/>
    <property type="match status" value="1"/>
</dbReference>
<keyword evidence="4 6" id="KW-0067">ATP-binding</keyword>
<dbReference type="PANTHER" id="PTHR43289:SF34">
    <property type="entry name" value="SERINE_THREONINE-PROTEIN KINASE YBDM-RELATED"/>
    <property type="match status" value="1"/>
</dbReference>
<dbReference type="PROSITE" id="PS50011">
    <property type="entry name" value="PROTEIN_KINASE_DOM"/>
    <property type="match status" value="1"/>
</dbReference>
<dbReference type="InterPro" id="IPR008271">
    <property type="entry name" value="Ser/Thr_kinase_AS"/>
</dbReference>
<protein>
    <submittedName>
        <fullName evidence="8">Serine/threonine protein kinase</fullName>
    </submittedName>
</protein>
<feature type="repeat" description="TPR" evidence="5">
    <location>
        <begin position="582"/>
        <end position="615"/>
    </location>
</feature>
<dbReference type="OrthoDB" id="9783151at2"/>
<sequence>MSARSNRELFDQALSLAPESREGWLAGAAANPEQLRQVRALLAASDADSAIVGRVRRAADASSRELGWSDHIGPYRLLELLGEGGMGMVWMAERDDGEFRQRVAIKTLRGRASPSAVERLRQERQIQAGFVHPHIARLLDGGTTAAGDPYLVMDYIDGMPLRDWLLATRPGLAQRLQLFALLCRAVAFAHQRLVVHCDIKPGNVMVRADGSPALLDFGVAQWLGFANEDAPELSFAGTPAYASPEQLLRQPVTVQTDVWGLGMLMIELLSGVRPACRIVDGRVEELPLASSLAQTLDEKTRAERQALAPQALRGDLDCLLAKALRIEARQRYSGAAELAIDLENHLAHRPVSARGGHWRYLLGKSLRRHRAAVAAGALSLAALTALSVSLLRQYEQTRMALAVAEQRQQELGSTVGFLTRLFSEFDPNVAPGRALTPKALTDLAKARLDALPDMPAGARIELMHSLGSIYNNLGANEPALELSLRLIDLLHRQAASNDALARARLLAAISLERLGRNREGLAMAQQAERDSRASDDPLLRGESLLALGLAWQNAADPAAAEASYAQAETWFRRSAEGQPGLAKLLHNRGHLALYQGETQRALEAYREAVRIKTLLADADHPTVFTSRMGEAKALSRLGAFSEALAVLTDLIPRVERTLGTASDRYRILQSELGSVYQDLGELAPSRSAYLRAVELSQRDGHEDLNYAFLLNNLASLDELRGDTDQALAGYAQSLALRERLGADAVSLARVRMNMARTLIAAGQVDAAQTLIGDAMAARQQHLAADHPDQSQAPALLLLSAVARRDSQGVESNLAVLHAALAGSIAGMSPLQHSQVELAIAEGERTLQRVDRASEFAARAHQRRSELFPAGHPMRAQSALVWARVRLAAGDRAQASRLIAQAAPIIESQMHAGAPLRGELARLRAALLKPR</sequence>
<keyword evidence="3 8" id="KW-0418">Kinase</keyword>
<evidence type="ECO:0000256" key="4">
    <source>
        <dbReference type="ARBA" id="ARBA00022840"/>
    </source>
</evidence>
<evidence type="ECO:0000256" key="2">
    <source>
        <dbReference type="ARBA" id="ARBA00022741"/>
    </source>
</evidence>
<dbReference type="RefSeq" id="WP_091240006.1">
    <property type="nucleotide sequence ID" value="NZ_FNAG01000002.1"/>
</dbReference>
<dbReference type="Gene3D" id="1.10.510.10">
    <property type="entry name" value="Transferase(Phosphotransferase) domain 1"/>
    <property type="match status" value="1"/>
</dbReference>
<dbReference type="Pfam" id="PF13424">
    <property type="entry name" value="TPR_12"/>
    <property type="match status" value="1"/>
</dbReference>
<dbReference type="SMART" id="SM00220">
    <property type="entry name" value="S_TKc"/>
    <property type="match status" value="1"/>
</dbReference>
<dbReference type="AlphaFoldDB" id="A0A1G6UBG9"/>
<keyword evidence="5" id="KW-0802">TPR repeat</keyword>
<dbReference type="SMART" id="SM00028">
    <property type="entry name" value="TPR"/>
    <property type="match status" value="4"/>
</dbReference>
<organism evidence="8 9">
    <name type="scientific">Aquimonas voraii</name>
    <dbReference type="NCBI Taxonomy" id="265719"/>
    <lineage>
        <taxon>Bacteria</taxon>
        <taxon>Pseudomonadati</taxon>
        <taxon>Pseudomonadota</taxon>
        <taxon>Gammaproteobacteria</taxon>
        <taxon>Lysobacterales</taxon>
        <taxon>Lysobacteraceae</taxon>
        <taxon>Aquimonas</taxon>
    </lineage>
</organism>
<dbReference type="PANTHER" id="PTHR43289">
    <property type="entry name" value="MITOGEN-ACTIVATED PROTEIN KINASE KINASE KINASE 20-RELATED"/>
    <property type="match status" value="1"/>
</dbReference>
<dbReference type="PROSITE" id="PS00107">
    <property type="entry name" value="PROTEIN_KINASE_ATP"/>
    <property type="match status" value="1"/>
</dbReference>
<dbReference type="STRING" id="265719.SAMN04488509_102230"/>